<evidence type="ECO:0000313" key="2">
    <source>
        <dbReference type="EMBL" id="CAK9099083.1"/>
    </source>
</evidence>
<feature type="compositionally biased region" description="Basic and acidic residues" evidence="1">
    <location>
        <begin position="167"/>
        <end position="181"/>
    </location>
</feature>
<reference evidence="2 3" key="1">
    <citation type="submission" date="2024-02" db="EMBL/GenBank/DDBJ databases">
        <authorList>
            <person name="Chen Y."/>
            <person name="Shah S."/>
            <person name="Dougan E. K."/>
            <person name="Thang M."/>
            <person name="Chan C."/>
        </authorList>
    </citation>
    <scope>NUCLEOTIDE SEQUENCE [LARGE SCALE GENOMIC DNA]</scope>
</reference>
<sequence>MGMGQSPSERYAWTNSRAQELEMNELQAQVSSDWPPAGGLEEPRRPENPAVLDHAEETGNQRREDLRDLPETATEDREDREGQSKSEVKSQVDEKRQKLDQLQSSSRSGAPAGAVATDPAMVEQKMGETKDEESEVRSAAEIESAAEIGSRGTLKVEKKLLVQTDLDASHSEHEREEKLEGHTLGTGRSNDADGNAGATHLVEADGHENRVADGGTGRPVHEATTGSRVVDFMSASTTRATDARATAADAGGEDDAQEAETTRSSAGPTRAGITDSAGITPGRASSMLETEGRSPMLKSQEADTKDTEKEKSMSQGEEVEDQVREKSKSKSAGRSSSAKEVEPEGVGGVSKEPIVTADTSSDVSQAPKVLWVEPSGAAATSGWQGPLSAREVLKLAEEQTLGPDGLVWGLAGGSVEPPPEGAPGALPLWQCLPELGQHLRRASEAQLQERLQKRFQKMPRQEDATDVLPN</sequence>
<evidence type="ECO:0000313" key="3">
    <source>
        <dbReference type="Proteomes" id="UP001642484"/>
    </source>
</evidence>
<feature type="compositionally biased region" description="Basic and acidic residues" evidence="1">
    <location>
        <begin position="300"/>
        <end position="312"/>
    </location>
</feature>
<keyword evidence="3" id="KW-1185">Reference proteome</keyword>
<name>A0ABP0RH89_9DINO</name>
<feature type="compositionally biased region" description="Basic and acidic residues" evidence="1">
    <location>
        <begin position="125"/>
        <end position="136"/>
    </location>
</feature>
<feature type="region of interest" description="Disordered" evidence="1">
    <location>
        <begin position="166"/>
        <end position="366"/>
    </location>
</feature>
<organism evidence="2 3">
    <name type="scientific">Durusdinium trenchii</name>
    <dbReference type="NCBI Taxonomy" id="1381693"/>
    <lineage>
        <taxon>Eukaryota</taxon>
        <taxon>Sar</taxon>
        <taxon>Alveolata</taxon>
        <taxon>Dinophyceae</taxon>
        <taxon>Suessiales</taxon>
        <taxon>Symbiodiniaceae</taxon>
        <taxon>Durusdinium</taxon>
    </lineage>
</organism>
<feature type="compositionally biased region" description="Basic and acidic residues" evidence="1">
    <location>
        <begin position="41"/>
        <end position="99"/>
    </location>
</feature>
<dbReference type="Proteomes" id="UP001642484">
    <property type="component" value="Unassembled WGS sequence"/>
</dbReference>
<accession>A0ABP0RH89</accession>
<feature type="region of interest" description="Disordered" evidence="1">
    <location>
        <begin position="23"/>
        <end position="136"/>
    </location>
</feature>
<comment type="caution">
    <text evidence="2">The sequence shown here is derived from an EMBL/GenBank/DDBJ whole genome shotgun (WGS) entry which is preliminary data.</text>
</comment>
<proteinExistence type="predicted"/>
<evidence type="ECO:0000256" key="1">
    <source>
        <dbReference type="SAM" id="MobiDB-lite"/>
    </source>
</evidence>
<gene>
    <name evidence="2" type="ORF">CCMP2556_LOCUS46887</name>
</gene>
<protein>
    <submittedName>
        <fullName evidence="2">Uncharacterized protein</fullName>
    </submittedName>
</protein>
<dbReference type="EMBL" id="CAXAMN010025917">
    <property type="protein sequence ID" value="CAK9099083.1"/>
    <property type="molecule type" value="Genomic_DNA"/>
</dbReference>
<feature type="compositionally biased region" description="Basic and acidic residues" evidence="1">
    <location>
        <begin position="202"/>
        <end position="211"/>
    </location>
</feature>
<feature type="compositionally biased region" description="Low complexity" evidence="1">
    <location>
        <begin position="234"/>
        <end position="250"/>
    </location>
</feature>